<dbReference type="RefSeq" id="WP_127015387.1">
    <property type="nucleotide sequence ID" value="NZ_CP016379.1"/>
</dbReference>
<feature type="transmembrane region" description="Helical" evidence="1">
    <location>
        <begin position="12"/>
        <end position="30"/>
    </location>
</feature>
<dbReference type="KEGG" id="aft:BBF96_00820"/>
<keyword evidence="1" id="KW-0812">Transmembrane</keyword>
<reference evidence="2 3" key="1">
    <citation type="submission" date="2016-07" db="EMBL/GenBank/DDBJ databases">
        <title>Genome and transcriptome analysis of iron-reducing fermentative bacteria Anoxybacter fermentans.</title>
        <authorList>
            <person name="Zeng X."/>
            <person name="Shao Z."/>
        </authorList>
    </citation>
    <scope>NUCLEOTIDE SEQUENCE [LARGE SCALE GENOMIC DNA]</scope>
    <source>
        <strain evidence="2 3">DY22613</strain>
    </source>
</reference>
<evidence type="ECO:0000313" key="2">
    <source>
        <dbReference type="EMBL" id="AZR72059.1"/>
    </source>
</evidence>
<dbReference type="EMBL" id="CP016379">
    <property type="protein sequence ID" value="AZR72059.1"/>
    <property type="molecule type" value="Genomic_DNA"/>
</dbReference>
<dbReference type="AlphaFoldDB" id="A0A3Q9HNF9"/>
<sequence>MKKISLKFNLKQFSITLILFIFFFIILNIITPRYKELVYHPLPTHQLKNLSGEIVDIPTQFPNKDYLILFFIDTSPTSLKQLNEITKIASEIPDNIAIILIHIGRMNRPLPFLNKPEFNFFIDFKAELAQKMGIYIVPTLILLTNSQYEIFYFQELISSEQLMTYFKEKIEITTP</sequence>
<proteinExistence type="predicted"/>
<name>A0A3Q9HNF9_9FIRM</name>
<keyword evidence="1" id="KW-0472">Membrane</keyword>
<protein>
    <recommendedName>
        <fullName evidence="4">Alkyl hydroperoxide reductase subunit C/ Thiol specific antioxidant domain-containing protein</fullName>
    </recommendedName>
</protein>
<gene>
    <name evidence="2" type="ORF">BBF96_00820</name>
</gene>
<organism evidence="2 3">
    <name type="scientific">Anoxybacter fermentans</name>
    <dbReference type="NCBI Taxonomy" id="1323375"/>
    <lineage>
        <taxon>Bacteria</taxon>
        <taxon>Bacillati</taxon>
        <taxon>Bacillota</taxon>
        <taxon>Clostridia</taxon>
        <taxon>Halanaerobiales</taxon>
        <taxon>Anoxybacter</taxon>
    </lineage>
</organism>
<evidence type="ECO:0008006" key="4">
    <source>
        <dbReference type="Google" id="ProtNLM"/>
    </source>
</evidence>
<evidence type="ECO:0000313" key="3">
    <source>
        <dbReference type="Proteomes" id="UP000267250"/>
    </source>
</evidence>
<dbReference type="SUPFAM" id="SSF52833">
    <property type="entry name" value="Thioredoxin-like"/>
    <property type="match status" value="1"/>
</dbReference>
<evidence type="ECO:0000256" key="1">
    <source>
        <dbReference type="SAM" id="Phobius"/>
    </source>
</evidence>
<dbReference type="Proteomes" id="UP000267250">
    <property type="component" value="Chromosome"/>
</dbReference>
<accession>A0A3Q9HNF9</accession>
<dbReference type="Gene3D" id="3.40.30.10">
    <property type="entry name" value="Glutaredoxin"/>
    <property type="match status" value="1"/>
</dbReference>
<keyword evidence="3" id="KW-1185">Reference proteome</keyword>
<keyword evidence="1" id="KW-1133">Transmembrane helix</keyword>
<dbReference type="InterPro" id="IPR036249">
    <property type="entry name" value="Thioredoxin-like_sf"/>
</dbReference>